<dbReference type="EMBL" id="CP017641">
    <property type="protein sequence ID" value="APZ94915.1"/>
    <property type="molecule type" value="Genomic_DNA"/>
</dbReference>
<sequence length="471" mass="54518">MSSYASRIVWRTFLPILAAILCTNPKWAVAQSLEADQRRNRLSIYCDAMQSWLTDVAGLSDEQENLIQQHLRARVEESQRVWQPKPRNRPLSDAGPIRFTMSKGAAKDVKLKVDDKELRSILSTAQLDKLSKELRARKVAHANATIGHAVNVLDDELFLTNEQRRAVAEYYRKSTDSEFAAYSLFPSDRYYKQLSPIELLAKPDWPNILSTAQQQRATDFVEATKKSLSINTEMQMSFEPAASVADWLENLNKYGKEQHRRVQRALKVRAEYWSHEWHLPDDSAKKLLVASKGVADQLVATWKTKARAHLEQLELEPERVIATSMSMPVVNLRTVDDVELWKHTLKSVKPKGETFEYDRIAEIRRTTSEYLTICFDRELWLTSTQRNRLQQKIEKLLPPYQVHAPQNVALDELALLVIPLFRLTQQDLELLTENQQKAFDLLKSQFRVTNGVPYIHLKNDHTRRFYLHTTP</sequence>
<dbReference type="STRING" id="1891926.Fuma_04566"/>
<evidence type="ECO:0000313" key="2">
    <source>
        <dbReference type="Proteomes" id="UP000187735"/>
    </source>
</evidence>
<evidence type="ECO:0000313" key="1">
    <source>
        <dbReference type="EMBL" id="APZ94915.1"/>
    </source>
</evidence>
<organism evidence="1 2">
    <name type="scientific">Fuerstiella marisgermanici</name>
    <dbReference type="NCBI Taxonomy" id="1891926"/>
    <lineage>
        <taxon>Bacteria</taxon>
        <taxon>Pseudomonadati</taxon>
        <taxon>Planctomycetota</taxon>
        <taxon>Planctomycetia</taxon>
        <taxon>Planctomycetales</taxon>
        <taxon>Planctomycetaceae</taxon>
        <taxon>Fuerstiella</taxon>
    </lineage>
</organism>
<gene>
    <name evidence="1" type="ORF">Fuma_04566</name>
</gene>
<dbReference type="Proteomes" id="UP000187735">
    <property type="component" value="Chromosome"/>
</dbReference>
<protein>
    <submittedName>
        <fullName evidence="1">Uncharacterized protein</fullName>
    </submittedName>
</protein>
<keyword evidence="2" id="KW-1185">Reference proteome</keyword>
<accession>A0A1P8WLI9</accession>
<dbReference type="KEGG" id="fmr:Fuma_04566"/>
<dbReference type="OrthoDB" id="294317at2"/>
<proteinExistence type="predicted"/>
<dbReference type="RefSeq" id="WP_145944318.1">
    <property type="nucleotide sequence ID" value="NZ_CP017641.1"/>
</dbReference>
<reference evidence="1 2" key="1">
    <citation type="journal article" date="2016" name="Front. Microbiol.">
        <title>Fuerstia marisgermanicae gen. nov., sp. nov., an Unusual Member of the Phylum Planctomycetes from the German Wadden Sea.</title>
        <authorList>
            <person name="Kohn T."/>
            <person name="Heuer A."/>
            <person name="Jogler M."/>
            <person name="Vollmers J."/>
            <person name="Boedeker C."/>
            <person name="Bunk B."/>
            <person name="Rast P."/>
            <person name="Borchert D."/>
            <person name="Glockner I."/>
            <person name="Freese H.M."/>
            <person name="Klenk H.P."/>
            <person name="Overmann J."/>
            <person name="Kaster A.K."/>
            <person name="Rohde M."/>
            <person name="Wiegand S."/>
            <person name="Jogler C."/>
        </authorList>
    </citation>
    <scope>NUCLEOTIDE SEQUENCE [LARGE SCALE GENOMIC DNA]</scope>
    <source>
        <strain evidence="1 2">NH11</strain>
    </source>
</reference>
<dbReference type="AlphaFoldDB" id="A0A1P8WLI9"/>
<name>A0A1P8WLI9_9PLAN</name>